<comment type="similarity">
    <text evidence="1 4">Belongs to the yippee family.</text>
</comment>
<dbReference type="PANTHER" id="PTHR13848">
    <property type="entry name" value="PROTEIN YIPPEE-LIKE CG15309-RELATED"/>
    <property type="match status" value="1"/>
</dbReference>
<dbReference type="GO" id="GO:0046872">
    <property type="term" value="F:metal ion binding"/>
    <property type="evidence" value="ECO:0007669"/>
    <property type="project" value="UniProtKB-KW"/>
</dbReference>
<keyword evidence="3" id="KW-0862">Zinc</keyword>
<feature type="domain" description="Yippee" evidence="5">
    <location>
        <begin position="14"/>
        <end position="111"/>
    </location>
</feature>
<dbReference type="Proteomes" id="UP000054845">
    <property type="component" value="Unassembled WGS sequence"/>
</dbReference>
<dbReference type="STRING" id="401625.A0A0N7L9S7"/>
<evidence type="ECO:0000259" key="5">
    <source>
        <dbReference type="PROSITE" id="PS51792"/>
    </source>
</evidence>
<keyword evidence="2" id="KW-0479">Metal-binding</keyword>
<dbReference type="InterPro" id="IPR034751">
    <property type="entry name" value="Yippee"/>
</dbReference>
<dbReference type="InterPro" id="IPR039058">
    <property type="entry name" value="Yippee_fam"/>
</dbReference>
<name>A0A0N7L9S7_9BASI</name>
<evidence type="ECO:0000256" key="2">
    <source>
        <dbReference type="ARBA" id="ARBA00022723"/>
    </source>
</evidence>
<evidence type="ECO:0000313" key="6">
    <source>
        <dbReference type="EMBL" id="CEH14618.1"/>
    </source>
</evidence>
<evidence type="ECO:0000256" key="4">
    <source>
        <dbReference type="RuleBase" id="RU110713"/>
    </source>
</evidence>
<dbReference type="Pfam" id="PF03226">
    <property type="entry name" value="Yippee-Mis18"/>
    <property type="match status" value="1"/>
</dbReference>
<sequence length="111" mass="12664">MGFQHTQFLASPVQVYGCITCRTHLATNENLISKNFNGSTGRAFLFEEVVNVECGEAVDRHMTTGLHNVRDIFCIRCNASLGWRYEKSFVQAEKYKEGKFILERARIADVE</sequence>
<dbReference type="AlphaFoldDB" id="A0A0N7L9S7"/>
<accession>A0A0N7L9S7</accession>
<proteinExistence type="inferred from homology"/>
<evidence type="ECO:0000256" key="3">
    <source>
        <dbReference type="ARBA" id="ARBA00022833"/>
    </source>
</evidence>
<organism evidence="6 7">
    <name type="scientific">Ceraceosorus bombacis</name>
    <dbReference type="NCBI Taxonomy" id="401625"/>
    <lineage>
        <taxon>Eukaryota</taxon>
        <taxon>Fungi</taxon>
        <taxon>Dikarya</taxon>
        <taxon>Basidiomycota</taxon>
        <taxon>Ustilaginomycotina</taxon>
        <taxon>Exobasidiomycetes</taxon>
        <taxon>Ceraceosorales</taxon>
        <taxon>Ceraceosoraceae</taxon>
        <taxon>Ceraceosorus</taxon>
    </lineage>
</organism>
<evidence type="ECO:0000313" key="7">
    <source>
        <dbReference type="Proteomes" id="UP000054845"/>
    </source>
</evidence>
<keyword evidence="7" id="KW-1185">Reference proteome</keyword>
<protein>
    <recommendedName>
        <fullName evidence="4">Protein yippee-like</fullName>
    </recommendedName>
</protein>
<evidence type="ECO:0000256" key="1">
    <source>
        <dbReference type="ARBA" id="ARBA00005613"/>
    </source>
</evidence>
<dbReference type="PROSITE" id="PS51792">
    <property type="entry name" value="YIPPEE"/>
    <property type="match status" value="1"/>
</dbReference>
<reference evidence="6 7" key="1">
    <citation type="submission" date="2014-09" db="EMBL/GenBank/DDBJ databases">
        <authorList>
            <person name="Magalhaes I.L.F."/>
            <person name="Oliveira U."/>
            <person name="Santos F.R."/>
            <person name="Vidigal T.H.D.A."/>
            <person name="Brescovit A.D."/>
            <person name="Santos A.J."/>
        </authorList>
    </citation>
    <scope>NUCLEOTIDE SEQUENCE [LARGE SCALE GENOMIC DNA]</scope>
</reference>
<dbReference type="EMBL" id="CCYA01000243">
    <property type="protein sequence ID" value="CEH14618.1"/>
    <property type="molecule type" value="Genomic_DNA"/>
</dbReference>
<dbReference type="OrthoDB" id="6407410at2759"/>
<dbReference type="InterPro" id="IPR004910">
    <property type="entry name" value="Yippee/Mis18/Cereblon"/>
</dbReference>